<evidence type="ECO:0000313" key="2">
    <source>
        <dbReference type="Proteomes" id="UP000613208"/>
    </source>
</evidence>
<sequence>MGAFKIFLQLFAHEHQERWSKLVLAKLRQELVLKDGVVFNNDYEGSPAAGVVKIPVRDEEVQVSDYDKANGIQGTNGSTAYENMPITKDKALNEIIDGYDANAVPDNLVADRLDSAAYSMAKQIDTDGGTTLLASATVDNEAELTKDNIYSKIVDIRKRMNKANIPNDGKRYLLVLPDAMSLILKSPEFISASSLGDEVKQTGAIGKIAGFLVIEWNDTTANLQILAGHPRFATRATEFAVNIHLQDLSGSGKYIGASAVQGRKVYDHKVLRSVAIRAIYSPGSLVIQAAQGVTAGSTMLTVSSGNSGTTYAYKKNPAERVVYGTTKATYAGTDLTSGTTEIDVKEGDIIEVANFVSNKVQNVGYYTVEAGDIKASA</sequence>
<dbReference type="RefSeq" id="WP_201312145.1">
    <property type="nucleotide sequence ID" value="NZ_BLYI01000065.1"/>
</dbReference>
<evidence type="ECO:0000313" key="1">
    <source>
        <dbReference type="EMBL" id="GFO86495.1"/>
    </source>
</evidence>
<gene>
    <name evidence="1" type="ORF">ANBU17_28420</name>
</gene>
<protein>
    <submittedName>
        <fullName evidence="1">Uncharacterized protein</fullName>
    </submittedName>
</protein>
<reference evidence="1" key="1">
    <citation type="submission" date="2020-06" db="EMBL/GenBank/DDBJ databases">
        <title>Characterization of fructooligosaccharide metabolism and fructooligosaccharide-degrading enzymes in human commensal butyrate producers.</title>
        <authorList>
            <person name="Tanno H."/>
            <person name="Fujii T."/>
            <person name="Hirano K."/>
            <person name="Maeno S."/>
            <person name="Tonozuka T."/>
            <person name="Sakamoto M."/>
            <person name="Ohkuma M."/>
            <person name="Tochio T."/>
            <person name="Endo A."/>
        </authorList>
    </citation>
    <scope>NUCLEOTIDE SEQUENCE</scope>
    <source>
        <strain evidence="1">JCM 17466</strain>
    </source>
</reference>
<accession>A0A916QC19</accession>
<dbReference type="EMBL" id="BLYI01000065">
    <property type="protein sequence ID" value="GFO86495.1"/>
    <property type="molecule type" value="Genomic_DNA"/>
</dbReference>
<dbReference type="Proteomes" id="UP000613208">
    <property type="component" value="Unassembled WGS sequence"/>
</dbReference>
<dbReference type="AlphaFoldDB" id="A0A916QC19"/>
<proteinExistence type="predicted"/>
<name>A0A916QC19_9FIRM</name>
<comment type="caution">
    <text evidence="1">The sequence shown here is derived from an EMBL/GenBank/DDBJ whole genome shotgun (WGS) entry which is preliminary data.</text>
</comment>
<organism evidence="1 2">
    <name type="scientific">Anaerostipes butyraticus</name>
    <dbReference type="NCBI Taxonomy" id="645466"/>
    <lineage>
        <taxon>Bacteria</taxon>
        <taxon>Bacillati</taxon>
        <taxon>Bacillota</taxon>
        <taxon>Clostridia</taxon>
        <taxon>Lachnospirales</taxon>
        <taxon>Lachnospiraceae</taxon>
        <taxon>Anaerostipes</taxon>
    </lineage>
</organism>
<keyword evidence="2" id="KW-1185">Reference proteome</keyword>